<feature type="non-terminal residue" evidence="2">
    <location>
        <position position="20"/>
    </location>
</feature>
<reference evidence="2 3" key="1">
    <citation type="journal article" date="2019" name="Genome Biol. Evol.">
        <title>Insights into the evolution of the New World diploid cottons (Gossypium, subgenus Houzingenia) based on genome sequencing.</title>
        <authorList>
            <person name="Grover C.E."/>
            <person name="Arick M.A. 2nd"/>
            <person name="Thrash A."/>
            <person name="Conover J.L."/>
            <person name="Sanders W.S."/>
            <person name="Peterson D.G."/>
            <person name="Frelichowski J.E."/>
            <person name="Scheffler J.A."/>
            <person name="Scheffler B.E."/>
            <person name="Wendel J.F."/>
        </authorList>
    </citation>
    <scope>NUCLEOTIDE SEQUENCE [LARGE SCALE GENOMIC DNA]</scope>
    <source>
        <strain evidence="2">8</strain>
        <tissue evidence="2">Leaf</tissue>
    </source>
</reference>
<evidence type="ECO:0000313" key="2">
    <source>
        <dbReference type="EMBL" id="MBA0786087.1"/>
    </source>
</evidence>
<comment type="caution">
    <text evidence="2">The sequence shown here is derived from an EMBL/GenBank/DDBJ whole genome shotgun (WGS) entry which is preliminary data.</text>
</comment>
<gene>
    <name evidence="2" type="ORF">Gotri_025102</name>
</gene>
<sequence>MEGKGKLPLEGKRGRIDGTN</sequence>
<evidence type="ECO:0000313" key="3">
    <source>
        <dbReference type="Proteomes" id="UP000593568"/>
    </source>
</evidence>
<dbReference type="Proteomes" id="UP000593568">
    <property type="component" value="Unassembled WGS sequence"/>
</dbReference>
<feature type="region of interest" description="Disordered" evidence="1">
    <location>
        <begin position="1"/>
        <end position="20"/>
    </location>
</feature>
<organism evidence="2 3">
    <name type="scientific">Gossypium trilobum</name>
    <dbReference type="NCBI Taxonomy" id="34281"/>
    <lineage>
        <taxon>Eukaryota</taxon>
        <taxon>Viridiplantae</taxon>
        <taxon>Streptophyta</taxon>
        <taxon>Embryophyta</taxon>
        <taxon>Tracheophyta</taxon>
        <taxon>Spermatophyta</taxon>
        <taxon>Magnoliopsida</taxon>
        <taxon>eudicotyledons</taxon>
        <taxon>Gunneridae</taxon>
        <taxon>Pentapetalae</taxon>
        <taxon>rosids</taxon>
        <taxon>malvids</taxon>
        <taxon>Malvales</taxon>
        <taxon>Malvaceae</taxon>
        <taxon>Malvoideae</taxon>
        <taxon>Gossypium</taxon>
    </lineage>
</organism>
<name>A0A7J9FLG0_9ROSI</name>
<evidence type="ECO:0000256" key="1">
    <source>
        <dbReference type="SAM" id="MobiDB-lite"/>
    </source>
</evidence>
<proteinExistence type="predicted"/>
<protein>
    <submittedName>
        <fullName evidence="2">Uncharacterized protein</fullName>
    </submittedName>
</protein>
<dbReference type="AlphaFoldDB" id="A0A7J9FLG0"/>
<accession>A0A7J9FLG0</accession>
<keyword evidence="3" id="KW-1185">Reference proteome</keyword>
<dbReference type="EMBL" id="JABEZW010221451">
    <property type="protein sequence ID" value="MBA0786087.1"/>
    <property type="molecule type" value="Genomic_DNA"/>
</dbReference>